<reference evidence="1" key="1">
    <citation type="journal article" date="2023" name="Insect Mol. Biol.">
        <title>Genome sequencing provides insights into the evolution of gene families encoding plant cell wall-degrading enzymes in longhorned beetles.</title>
        <authorList>
            <person name="Shin N.R."/>
            <person name="Okamura Y."/>
            <person name="Kirsch R."/>
            <person name="Pauchet Y."/>
        </authorList>
    </citation>
    <scope>NUCLEOTIDE SEQUENCE</scope>
    <source>
        <strain evidence="1">AMC_N1</strain>
    </source>
</reference>
<evidence type="ECO:0000313" key="1">
    <source>
        <dbReference type="EMBL" id="KAJ8943371.1"/>
    </source>
</evidence>
<evidence type="ECO:0000313" key="2">
    <source>
        <dbReference type="Proteomes" id="UP001162162"/>
    </source>
</evidence>
<proteinExistence type="predicted"/>
<dbReference type="AlphaFoldDB" id="A0AAV8XWY5"/>
<name>A0AAV8XWY5_9CUCU</name>
<accession>A0AAV8XWY5</accession>
<dbReference type="Proteomes" id="UP001162162">
    <property type="component" value="Unassembled WGS sequence"/>
</dbReference>
<sequence length="309" mass="34673">ILITQLIVALGMVNGHPHFFNPYEFFRYNLPNYNYLSSYAHQIPNYSQFVPTYINNLVQDRVTASYLATPDVLPTLNVLAEVPYSVSNKFTVVPMLLMAEENMKMVSDAQIMSVSTTKPVMTVKTNQDDLVQCTPAVRIVLEKPIIVYSLRTSVLFPKEIEIVHQRYKIPIKVGTVIAPVQHDTFISAETPIAITVVYAIPTRPVTLDYVNNEDAIFVPETEAVIVESEPNPDLPPKNVTILNFPEQEAEPVLEVDEENAELDNRNPPMVLAPAGIVQSTQPHAVVEPFSNSKESSVLIELREESKKRI</sequence>
<dbReference type="EMBL" id="JAPWTK010000291">
    <property type="protein sequence ID" value="KAJ8943371.1"/>
    <property type="molecule type" value="Genomic_DNA"/>
</dbReference>
<keyword evidence="2" id="KW-1185">Reference proteome</keyword>
<gene>
    <name evidence="1" type="ORF">NQ318_002604</name>
</gene>
<organism evidence="1 2">
    <name type="scientific">Aromia moschata</name>
    <dbReference type="NCBI Taxonomy" id="1265417"/>
    <lineage>
        <taxon>Eukaryota</taxon>
        <taxon>Metazoa</taxon>
        <taxon>Ecdysozoa</taxon>
        <taxon>Arthropoda</taxon>
        <taxon>Hexapoda</taxon>
        <taxon>Insecta</taxon>
        <taxon>Pterygota</taxon>
        <taxon>Neoptera</taxon>
        <taxon>Endopterygota</taxon>
        <taxon>Coleoptera</taxon>
        <taxon>Polyphaga</taxon>
        <taxon>Cucujiformia</taxon>
        <taxon>Chrysomeloidea</taxon>
        <taxon>Cerambycidae</taxon>
        <taxon>Cerambycinae</taxon>
        <taxon>Callichromatini</taxon>
        <taxon>Aromia</taxon>
    </lineage>
</organism>
<feature type="non-terminal residue" evidence="1">
    <location>
        <position position="1"/>
    </location>
</feature>
<comment type="caution">
    <text evidence="1">The sequence shown here is derived from an EMBL/GenBank/DDBJ whole genome shotgun (WGS) entry which is preliminary data.</text>
</comment>
<protein>
    <submittedName>
        <fullName evidence="1">Uncharacterized protein</fullName>
    </submittedName>
</protein>